<proteinExistence type="predicted"/>
<evidence type="ECO:0000313" key="2">
    <source>
        <dbReference type="Proteomes" id="UP001214530"/>
    </source>
</evidence>
<sequence length="92" mass="9840">MKTEGVAVIYDAVLSVPGMEDQVKVDLKLQRKDVLLLSQAIERGISAAAKGDNLLIDFASKESINKLADLAALCLEKAGITELSNKLKSLVV</sequence>
<dbReference type="Proteomes" id="UP001214530">
    <property type="component" value="Chromosome"/>
</dbReference>
<dbReference type="EMBL" id="CP119313">
    <property type="protein sequence ID" value="WEK17951.1"/>
    <property type="molecule type" value="Genomic_DNA"/>
</dbReference>
<protein>
    <submittedName>
        <fullName evidence="1">Uncharacterized protein</fullName>
    </submittedName>
</protein>
<accession>A0AAJ5W652</accession>
<name>A0AAJ5W652_9SPHI</name>
<reference evidence="1" key="1">
    <citation type="submission" date="2023-03" db="EMBL/GenBank/DDBJ databases">
        <title>Andean soil-derived lignocellulolytic bacterial consortium as a source of novel taxa and putative plastic-active enzymes.</title>
        <authorList>
            <person name="Diaz-Garcia L."/>
            <person name="Chuvochina M."/>
            <person name="Feuerriegel G."/>
            <person name="Bunk B."/>
            <person name="Sproer C."/>
            <person name="Streit W.R."/>
            <person name="Rodriguez L.M."/>
            <person name="Overmann J."/>
            <person name="Jimenez D.J."/>
        </authorList>
    </citation>
    <scope>NUCLEOTIDE SEQUENCE</scope>
    <source>
        <strain evidence="1">MAG 3858</strain>
    </source>
</reference>
<dbReference type="AlphaFoldDB" id="A0AAJ5W652"/>
<evidence type="ECO:0000313" key="1">
    <source>
        <dbReference type="EMBL" id="WEK17951.1"/>
    </source>
</evidence>
<organism evidence="1 2">
    <name type="scientific">Candidatus Pedobacter colombiensis</name>
    <dbReference type="NCBI Taxonomy" id="3121371"/>
    <lineage>
        <taxon>Bacteria</taxon>
        <taxon>Pseudomonadati</taxon>
        <taxon>Bacteroidota</taxon>
        <taxon>Sphingobacteriia</taxon>
        <taxon>Sphingobacteriales</taxon>
        <taxon>Sphingobacteriaceae</taxon>
        <taxon>Pedobacter</taxon>
    </lineage>
</organism>
<gene>
    <name evidence="1" type="ORF">P0Y49_14205</name>
</gene>